<evidence type="ECO:0000313" key="3">
    <source>
        <dbReference type="EMBL" id="TEB33398.1"/>
    </source>
</evidence>
<feature type="transmembrane region" description="Helical" evidence="2">
    <location>
        <begin position="208"/>
        <end position="231"/>
    </location>
</feature>
<feature type="region of interest" description="Disordered" evidence="1">
    <location>
        <begin position="1"/>
        <end position="23"/>
    </location>
</feature>
<evidence type="ECO:0000256" key="2">
    <source>
        <dbReference type="SAM" id="Phobius"/>
    </source>
</evidence>
<feature type="compositionally biased region" description="Basic and acidic residues" evidence="1">
    <location>
        <begin position="1"/>
        <end position="18"/>
    </location>
</feature>
<organism evidence="3 4">
    <name type="scientific">Coprinellus micaceus</name>
    <name type="common">Glistening ink-cap mushroom</name>
    <name type="synonym">Coprinus micaceus</name>
    <dbReference type="NCBI Taxonomy" id="71717"/>
    <lineage>
        <taxon>Eukaryota</taxon>
        <taxon>Fungi</taxon>
        <taxon>Dikarya</taxon>
        <taxon>Basidiomycota</taxon>
        <taxon>Agaricomycotina</taxon>
        <taxon>Agaricomycetes</taxon>
        <taxon>Agaricomycetidae</taxon>
        <taxon>Agaricales</taxon>
        <taxon>Agaricineae</taxon>
        <taxon>Psathyrellaceae</taxon>
        <taxon>Coprinellus</taxon>
    </lineage>
</organism>
<keyword evidence="2" id="KW-1133">Transmembrane helix</keyword>
<feature type="transmembrane region" description="Helical" evidence="2">
    <location>
        <begin position="175"/>
        <end position="202"/>
    </location>
</feature>
<keyword evidence="4" id="KW-1185">Reference proteome</keyword>
<dbReference type="AlphaFoldDB" id="A0A4Y7THK8"/>
<protein>
    <submittedName>
        <fullName evidence="3">Uncharacterized protein</fullName>
    </submittedName>
</protein>
<name>A0A4Y7THK8_COPMI</name>
<dbReference type="EMBL" id="QPFP01000012">
    <property type="protein sequence ID" value="TEB33398.1"/>
    <property type="molecule type" value="Genomic_DNA"/>
</dbReference>
<keyword evidence="2" id="KW-0472">Membrane</keyword>
<keyword evidence="2" id="KW-0812">Transmembrane</keyword>
<gene>
    <name evidence="3" type="ORF">FA13DRAFT_1730405</name>
</gene>
<reference evidence="3 4" key="1">
    <citation type="journal article" date="2019" name="Nat. Ecol. Evol.">
        <title>Megaphylogeny resolves global patterns of mushroom evolution.</title>
        <authorList>
            <person name="Varga T."/>
            <person name="Krizsan K."/>
            <person name="Foldi C."/>
            <person name="Dima B."/>
            <person name="Sanchez-Garcia M."/>
            <person name="Sanchez-Ramirez S."/>
            <person name="Szollosi G.J."/>
            <person name="Szarkandi J.G."/>
            <person name="Papp V."/>
            <person name="Albert L."/>
            <person name="Andreopoulos W."/>
            <person name="Angelini C."/>
            <person name="Antonin V."/>
            <person name="Barry K.W."/>
            <person name="Bougher N.L."/>
            <person name="Buchanan P."/>
            <person name="Buyck B."/>
            <person name="Bense V."/>
            <person name="Catcheside P."/>
            <person name="Chovatia M."/>
            <person name="Cooper J."/>
            <person name="Damon W."/>
            <person name="Desjardin D."/>
            <person name="Finy P."/>
            <person name="Geml J."/>
            <person name="Haridas S."/>
            <person name="Hughes K."/>
            <person name="Justo A."/>
            <person name="Karasinski D."/>
            <person name="Kautmanova I."/>
            <person name="Kiss B."/>
            <person name="Kocsube S."/>
            <person name="Kotiranta H."/>
            <person name="LaButti K.M."/>
            <person name="Lechner B.E."/>
            <person name="Liimatainen K."/>
            <person name="Lipzen A."/>
            <person name="Lukacs Z."/>
            <person name="Mihaltcheva S."/>
            <person name="Morgado L.N."/>
            <person name="Niskanen T."/>
            <person name="Noordeloos M.E."/>
            <person name="Ohm R.A."/>
            <person name="Ortiz-Santana B."/>
            <person name="Ovrebo C."/>
            <person name="Racz N."/>
            <person name="Riley R."/>
            <person name="Savchenko A."/>
            <person name="Shiryaev A."/>
            <person name="Soop K."/>
            <person name="Spirin V."/>
            <person name="Szebenyi C."/>
            <person name="Tomsovsky M."/>
            <person name="Tulloss R.E."/>
            <person name="Uehling J."/>
            <person name="Grigoriev I.V."/>
            <person name="Vagvolgyi C."/>
            <person name="Papp T."/>
            <person name="Martin F.M."/>
            <person name="Miettinen O."/>
            <person name="Hibbett D.S."/>
            <person name="Nagy L.G."/>
        </authorList>
    </citation>
    <scope>NUCLEOTIDE SEQUENCE [LARGE SCALE GENOMIC DNA]</scope>
    <source>
        <strain evidence="3 4">FP101781</strain>
    </source>
</reference>
<accession>A0A4Y7THK8</accession>
<dbReference type="OrthoDB" id="3152367at2759"/>
<feature type="region of interest" description="Disordered" evidence="1">
    <location>
        <begin position="126"/>
        <end position="154"/>
    </location>
</feature>
<comment type="caution">
    <text evidence="3">The sequence shown here is derived from an EMBL/GenBank/DDBJ whole genome shotgun (WGS) entry which is preliminary data.</text>
</comment>
<evidence type="ECO:0000313" key="4">
    <source>
        <dbReference type="Proteomes" id="UP000298030"/>
    </source>
</evidence>
<sequence length="252" mass="28040">MLQVQERDRHDSGVKVEPEGALQEPQSQSVAKASFEKAQFEFLIRGFSSLCVAAGFVAAIQSQILGYALDTPDSPATRTTKALFLGGLLIDIMSAMMGYLTIRWLERMRDAEQKLLHKLLHLKTNGQKADATRPPVNAEVGENDGASRPNKRKDAGIDFDRESIDIPRPRLVHQFMALSLLIPFPFLVVGCICMLVGIYVYVWSQLPTSVAVTVTILGGSTVPFIVCDCCIGRDEDRRKFIIRRICELQGDW</sequence>
<evidence type="ECO:0000256" key="1">
    <source>
        <dbReference type="SAM" id="MobiDB-lite"/>
    </source>
</evidence>
<feature type="transmembrane region" description="Helical" evidence="2">
    <location>
        <begin position="42"/>
        <end position="62"/>
    </location>
</feature>
<proteinExistence type="predicted"/>
<feature type="transmembrane region" description="Helical" evidence="2">
    <location>
        <begin position="82"/>
        <end position="102"/>
    </location>
</feature>
<dbReference type="Proteomes" id="UP000298030">
    <property type="component" value="Unassembled WGS sequence"/>
</dbReference>